<dbReference type="Proteomes" id="UP000597338">
    <property type="component" value="Unassembled WGS sequence"/>
</dbReference>
<proteinExistence type="predicted"/>
<evidence type="ECO:0000313" key="1">
    <source>
        <dbReference type="EMBL" id="GGC41053.1"/>
    </source>
</evidence>
<gene>
    <name evidence="1" type="ORF">GCM10011386_36350</name>
</gene>
<reference evidence="2" key="1">
    <citation type="journal article" date="2019" name="Int. J. Syst. Evol. Microbiol.">
        <title>The Global Catalogue of Microorganisms (GCM) 10K type strain sequencing project: providing services to taxonomists for standard genome sequencing and annotation.</title>
        <authorList>
            <consortium name="The Broad Institute Genomics Platform"/>
            <consortium name="The Broad Institute Genome Sequencing Center for Infectious Disease"/>
            <person name="Wu L."/>
            <person name="Ma J."/>
        </authorList>
    </citation>
    <scope>NUCLEOTIDE SEQUENCE [LARGE SCALE GENOMIC DNA]</scope>
    <source>
        <strain evidence="2">CGMCC 1.15342</strain>
    </source>
</reference>
<organism evidence="1 2">
    <name type="scientific">Parapedobacter defluvii</name>
    <dbReference type="NCBI Taxonomy" id="2045106"/>
    <lineage>
        <taxon>Bacteria</taxon>
        <taxon>Pseudomonadati</taxon>
        <taxon>Bacteroidota</taxon>
        <taxon>Sphingobacteriia</taxon>
        <taxon>Sphingobacteriales</taxon>
        <taxon>Sphingobacteriaceae</taxon>
        <taxon>Parapedobacter</taxon>
    </lineage>
</organism>
<dbReference type="RefSeq" id="WP_188752891.1">
    <property type="nucleotide sequence ID" value="NZ_BMIK01000016.1"/>
</dbReference>
<dbReference type="EMBL" id="BMIK01000016">
    <property type="protein sequence ID" value="GGC41053.1"/>
    <property type="molecule type" value="Genomic_DNA"/>
</dbReference>
<sequence>MKKINIIPVKQFLFAFICLFSLDSCEKSGPVGPQGEPGNSGADGSTIYNGLGMPNHDVGNLGDYYLDKKGANLYGPKTTSGWGSPLNLRGDDGVPGTPGNPGSYIFSGEGSPEISMGTVNDFYFDRTDAMFYGPKSESGWGMPISLRPANSNGAKIVIIKNHKFNEVGIEENYEWGFRGYLKSSIIPVPDYADYYDNGIVLVYVRFPNDMDSSWSMIPDGYIPINYSFLNGDLVASHQSERSAVKYGRNDITINGFYIYTYHYNSETRTYYEPEENIQELVGEHVIENLIYDLKFVLISGAQVSVMQRLNIDVYNLNAVKDFLEI</sequence>
<evidence type="ECO:0008006" key="3">
    <source>
        <dbReference type="Google" id="ProtNLM"/>
    </source>
</evidence>
<accession>A0ABQ1MLX5</accession>
<evidence type="ECO:0000313" key="2">
    <source>
        <dbReference type="Proteomes" id="UP000597338"/>
    </source>
</evidence>
<keyword evidence="2" id="KW-1185">Reference proteome</keyword>
<comment type="caution">
    <text evidence="1">The sequence shown here is derived from an EMBL/GenBank/DDBJ whole genome shotgun (WGS) entry which is preliminary data.</text>
</comment>
<name>A0ABQ1MLX5_9SPHI</name>
<protein>
    <recommendedName>
        <fullName evidence="3">Collagen-like protein</fullName>
    </recommendedName>
</protein>